<evidence type="ECO:0000313" key="2">
    <source>
        <dbReference type="EMBL" id="GFH14135.1"/>
    </source>
</evidence>
<proteinExistence type="predicted"/>
<name>A0A699YY49_HAELA</name>
<gene>
    <name evidence="2" type="ORF">HaLaN_10132</name>
</gene>
<dbReference type="AlphaFoldDB" id="A0A699YY49"/>
<dbReference type="PANTHER" id="PTHR43310:SF2">
    <property type="entry name" value="SLC26A_SULP TRANSPORTER DOMAIN-CONTAINING PROTEIN"/>
    <property type="match status" value="1"/>
</dbReference>
<comment type="caution">
    <text evidence="2">The sequence shown here is derived from an EMBL/GenBank/DDBJ whole genome shotgun (WGS) entry which is preliminary data.</text>
</comment>
<dbReference type="PANTHER" id="PTHR43310">
    <property type="entry name" value="SULFATE TRANSPORTER YBAR-RELATED"/>
    <property type="match status" value="1"/>
</dbReference>
<keyword evidence="1" id="KW-0472">Membrane</keyword>
<evidence type="ECO:0000256" key="1">
    <source>
        <dbReference type="SAM" id="Phobius"/>
    </source>
</evidence>
<keyword evidence="1" id="KW-1133">Transmembrane helix</keyword>
<organism evidence="2 3">
    <name type="scientific">Haematococcus lacustris</name>
    <name type="common">Green alga</name>
    <name type="synonym">Haematococcus pluvialis</name>
    <dbReference type="NCBI Taxonomy" id="44745"/>
    <lineage>
        <taxon>Eukaryota</taxon>
        <taxon>Viridiplantae</taxon>
        <taxon>Chlorophyta</taxon>
        <taxon>core chlorophytes</taxon>
        <taxon>Chlorophyceae</taxon>
        <taxon>CS clade</taxon>
        <taxon>Chlamydomonadales</taxon>
        <taxon>Haematococcaceae</taxon>
        <taxon>Haematococcus</taxon>
    </lineage>
</organism>
<dbReference type="Proteomes" id="UP000485058">
    <property type="component" value="Unassembled WGS sequence"/>
</dbReference>
<keyword evidence="3" id="KW-1185">Reference proteome</keyword>
<keyword evidence="1" id="KW-0812">Transmembrane</keyword>
<feature type="transmembrane region" description="Helical" evidence="1">
    <location>
        <begin position="20"/>
        <end position="41"/>
    </location>
</feature>
<evidence type="ECO:0008006" key="4">
    <source>
        <dbReference type="Google" id="ProtNLM"/>
    </source>
</evidence>
<reference evidence="2 3" key="1">
    <citation type="submission" date="2020-02" db="EMBL/GenBank/DDBJ databases">
        <title>Draft genome sequence of Haematococcus lacustris strain NIES-144.</title>
        <authorList>
            <person name="Morimoto D."/>
            <person name="Nakagawa S."/>
            <person name="Yoshida T."/>
            <person name="Sawayama S."/>
        </authorList>
    </citation>
    <scope>NUCLEOTIDE SEQUENCE [LARGE SCALE GENOMIC DNA]</scope>
    <source>
        <strain evidence="2 3">NIES-144</strain>
    </source>
</reference>
<sequence>MASSVAVIGAELGLTPEVMVATSLITISVSCSVTGMLMMVVGRMKLAQMVQYVPLPVVGGYLGYVGYFCLAGGVALGTSTQISSLGSW</sequence>
<accession>A0A699YY49</accession>
<dbReference type="InterPro" id="IPR052706">
    <property type="entry name" value="Membrane-Transporter-like"/>
</dbReference>
<feature type="non-terminal residue" evidence="2">
    <location>
        <position position="88"/>
    </location>
</feature>
<dbReference type="EMBL" id="BLLF01000690">
    <property type="protein sequence ID" value="GFH14135.1"/>
    <property type="molecule type" value="Genomic_DNA"/>
</dbReference>
<feature type="non-terminal residue" evidence="2">
    <location>
        <position position="1"/>
    </location>
</feature>
<evidence type="ECO:0000313" key="3">
    <source>
        <dbReference type="Proteomes" id="UP000485058"/>
    </source>
</evidence>
<feature type="transmembrane region" description="Helical" evidence="1">
    <location>
        <begin position="53"/>
        <end position="76"/>
    </location>
</feature>
<protein>
    <recommendedName>
        <fullName evidence="4">SLC26A/SulP transporter domain-containing protein</fullName>
    </recommendedName>
</protein>